<evidence type="ECO:0000313" key="6">
    <source>
        <dbReference type="EMBL" id="EGD80812.1"/>
    </source>
</evidence>
<evidence type="ECO:0000256" key="3">
    <source>
        <dbReference type="SAM" id="SignalP"/>
    </source>
</evidence>
<dbReference type="SMART" id="SM00645">
    <property type="entry name" value="Pept_C1"/>
    <property type="match status" value="1"/>
</dbReference>
<dbReference type="FunFam" id="3.90.70.10:FF:000332">
    <property type="entry name" value="Cathepsin L1"/>
    <property type="match status" value="1"/>
</dbReference>
<dbReference type="CDD" id="cd02248">
    <property type="entry name" value="Peptidase_C1A"/>
    <property type="match status" value="1"/>
</dbReference>
<dbReference type="Pfam" id="PF00112">
    <property type="entry name" value="Peptidase_C1"/>
    <property type="match status" value="1"/>
</dbReference>
<dbReference type="InterPro" id="IPR038765">
    <property type="entry name" value="Papain-like_cys_pep_sf"/>
</dbReference>
<keyword evidence="3" id="KW-0732">Signal</keyword>
<comment type="similarity">
    <text evidence="1">Belongs to the peptidase C1 family.</text>
</comment>
<evidence type="ECO:0000259" key="5">
    <source>
        <dbReference type="SMART" id="SM00848"/>
    </source>
</evidence>
<dbReference type="InterPro" id="IPR039417">
    <property type="entry name" value="Peptidase_C1A_papain-like"/>
</dbReference>
<dbReference type="Pfam" id="PF08246">
    <property type="entry name" value="Inhibitor_I29"/>
    <property type="match status" value="1"/>
</dbReference>
<dbReference type="STRING" id="946362.F2U084"/>
<keyword evidence="7" id="KW-1185">Reference proteome</keyword>
<dbReference type="EMBL" id="GL832958">
    <property type="protein sequence ID" value="EGD80812.1"/>
    <property type="molecule type" value="Genomic_DNA"/>
</dbReference>
<dbReference type="InterPro" id="IPR013201">
    <property type="entry name" value="Prot_inhib_I29"/>
</dbReference>
<organism evidence="7">
    <name type="scientific">Salpingoeca rosetta (strain ATCC 50818 / BSB-021)</name>
    <dbReference type="NCBI Taxonomy" id="946362"/>
    <lineage>
        <taxon>Eukaryota</taxon>
        <taxon>Choanoflagellata</taxon>
        <taxon>Craspedida</taxon>
        <taxon>Salpingoecidae</taxon>
        <taxon>Salpingoeca</taxon>
    </lineage>
</organism>
<proteinExistence type="inferred from homology"/>
<dbReference type="PANTHER" id="PTHR12411">
    <property type="entry name" value="CYSTEINE PROTEASE FAMILY C1-RELATED"/>
    <property type="match status" value="1"/>
</dbReference>
<feature type="signal peptide" evidence="3">
    <location>
        <begin position="1"/>
        <end position="21"/>
    </location>
</feature>
<dbReference type="OMA" id="EQWLMEN"/>
<dbReference type="AlphaFoldDB" id="F2U084"/>
<dbReference type="PRINTS" id="PR00705">
    <property type="entry name" value="PAPAIN"/>
</dbReference>
<dbReference type="eggNOG" id="KOG1543">
    <property type="taxonomic scope" value="Eukaryota"/>
</dbReference>
<feature type="chain" id="PRO_5018761701" evidence="3">
    <location>
        <begin position="22"/>
        <end position="372"/>
    </location>
</feature>
<gene>
    <name evidence="6" type="ORF">PTSG_11722</name>
</gene>
<evidence type="ECO:0000256" key="1">
    <source>
        <dbReference type="ARBA" id="ARBA00008455"/>
    </source>
</evidence>
<dbReference type="Gene3D" id="3.90.70.10">
    <property type="entry name" value="Cysteine proteinases"/>
    <property type="match status" value="1"/>
</dbReference>
<dbReference type="InterPro" id="IPR025661">
    <property type="entry name" value="Pept_asp_AS"/>
</dbReference>
<dbReference type="PROSITE" id="PS00139">
    <property type="entry name" value="THIOL_PROTEASE_CYS"/>
    <property type="match status" value="1"/>
</dbReference>
<dbReference type="RefSeq" id="XP_004997373.1">
    <property type="nucleotide sequence ID" value="XM_004997316.1"/>
</dbReference>
<dbReference type="Proteomes" id="UP000007799">
    <property type="component" value="Unassembled WGS sequence"/>
</dbReference>
<dbReference type="InterPro" id="IPR013128">
    <property type="entry name" value="Peptidase_C1A"/>
</dbReference>
<dbReference type="OrthoDB" id="10259130at2759"/>
<evidence type="ECO:0000259" key="4">
    <source>
        <dbReference type="SMART" id="SM00645"/>
    </source>
</evidence>
<dbReference type="InterPro" id="IPR000668">
    <property type="entry name" value="Peptidase_C1A_C"/>
</dbReference>
<feature type="domain" description="Peptidase C1A papain C-terminal" evidence="4">
    <location>
        <begin position="122"/>
        <end position="344"/>
    </location>
</feature>
<protein>
    <submittedName>
        <fullName evidence="6">Uncharacterized protein</fullName>
    </submittedName>
</protein>
<keyword evidence="2" id="KW-1015">Disulfide bond</keyword>
<dbReference type="SMART" id="SM00848">
    <property type="entry name" value="Inhibitor_I29"/>
    <property type="match status" value="1"/>
</dbReference>
<evidence type="ECO:0000256" key="2">
    <source>
        <dbReference type="ARBA" id="ARBA00023157"/>
    </source>
</evidence>
<accession>F2U084</accession>
<evidence type="ECO:0000313" key="7">
    <source>
        <dbReference type="Proteomes" id="UP000007799"/>
    </source>
</evidence>
<sequence>MMKLCGVLALVMLASAGAATAKKTLWHQLDAYSFEDFKLEFGKTYASHEEHEYRRSIFEQTLATVKAHNRDESKTWKQGVNHMSDWTDEEFKRLLGYSKDVGFSLHRPTPPDFKSNVDLESLPDSVDWRTKHVVTTVKDQGQCGSCWSFASAETLESQVAVNKGYLEVLSEQNILDCTPNPQECGGFGGCQGGTAELAYAQMVKNGGLQTEWTYPYISWKGDNYKCSFDKSKSAVNVTGYVKLPANQYEPLMEAVANKGPISISVEAIHWKNYESGIFNGCNQTNPDIDHVVQLVGYGTDNGQGYWLVRNSWTPHFGEGGYIRLLRASNEGQRCGIDVKPQDGSGCKGGPPTVKACGTCGILFDSVYPTLGA</sequence>
<reference evidence="6" key="1">
    <citation type="submission" date="2009-08" db="EMBL/GenBank/DDBJ databases">
        <title>Annotation of Salpingoeca rosetta.</title>
        <authorList>
            <consortium name="The Broad Institute Genome Sequencing Platform"/>
            <person name="Russ C."/>
            <person name="Cuomo C."/>
            <person name="Burger G."/>
            <person name="Gray M.W."/>
            <person name="Holland P.W.H."/>
            <person name="King N."/>
            <person name="Lang F.B.F."/>
            <person name="Roger A.J."/>
            <person name="Ruiz-Trillo I."/>
            <person name="Young S.K."/>
            <person name="Zeng Q."/>
            <person name="Gargeya S."/>
            <person name="Alvarado L."/>
            <person name="Berlin A."/>
            <person name="Chapman S.B."/>
            <person name="Chen Z."/>
            <person name="Freedman E."/>
            <person name="Gellesch M."/>
            <person name="Goldberg J."/>
            <person name="Griggs A."/>
            <person name="Gujja S."/>
            <person name="Heilman E."/>
            <person name="Heiman D."/>
            <person name="Howarth C."/>
            <person name="Mehta T."/>
            <person name="Neiman D."/>
            <person name="Pearson M."/>
            <person name="Roberts A."/>
            <person name="Saif S."/>
            <person name="Shea T."/>
            <person name="Shenoy N."/>
            <person name="Sisk P."/>
            <person name="Stolte C."/>
            <person name="Sykes S."/>
            <person name="White J."/>
            <person name="Yandava C."/>
            <person name="Haas B."/>
            <person name="Nusbaum C."/>
            <person name="Birren B."/>
        </authorList>
    </citation>
    <scope>NUCLEOTIDE SEQUENCE [LARGE SCALE GENOMIC DNA]</scope>
    <source>
        <strain evidence="6">ATCC 50818</strain>
    </source>
</reference>
<dbReference type="GO" id="GO:0006508">
    <property type="term" value="P:proteolysis"/>
    <property type="evidence" value="ECO:0007669"/>
    <property type="project" value="InterPro"/>
</dbReference>
<feature type="domain" description="Cathepsin propeptide inhibitor" evidence="5">
    <location>
        <begin position="34"/>
        <end position="91"/>
    </location>
</feature>
<dbReference type="KEGG" id="sre:PTSG_11722"/>
<dbReference type="GeneID" id="16077970"/>
<dbReference type="InterPro" id="IPR000169">
    <property type="entry name" value="Pept_cys_AS"/>
</dbReference>
<name>F2U084_SALR5</name>
<dbReference type="GO" id="GO:0008234">
    <property type="term" value="F:cysteine-type peptidase activity"/>
    <property type="evidence" value="ECO:0007669"/>
    <property type="project" value="InterPro"/>
</dbReference>
<dbReference type="InParanoid" id="F2U084"/>
<dbReference type="PROSITE" id="PS00640">
    <property type="entry name" value="THIOL_PROTEASE_ASN"/>
    <property type="match status" value="1"/>
</dbReference>
<dbReference type="SUPFAM" id="SSF54001">
    <property type="entry name" value="Cysteine proteinases"/>
    <property type="match status" value="1"/>
</dbReference>